<evidence type="ECO:0000313" key="1">
    <source>
        <dbReference type="EMBL" id="VDK58996.1"/>
    </source>
</evidence>
<dbReference type="AlphaFoldDB" id="A0A3P6R9A5"/>
<gene>
    <name evidence="1" type="ORF">CGOC_LOCUS4506</name>
</gene>
<accession>A0A3P6R9A5</accession>
<evidence type="ECO:0000313" key="2">
    <source>
        <dbReference type="Proteomes" id="UP000271889"/>
    </source>
</evidence>
<dbReference type="Proteomes" id="UP000271889">
    <property type="component" value="Unassembled WGS sequence"/>
</dbReference>
<keyword evidence="2" id="KW-1185">Reference proteome</keyword>
<organism evidence="1 2">
    <name type="scientific">Cylicostephanus goldi</name>
    <name type="common">Nematode worm</name>
    <dbReference type="NCBI Taxonomy" id="71465"/>
    <lineage>
        <taxon>Eukaryota</taxon>
        <taxon>Metazoa</taxon>
        <taxon>Ecdysozoa</taxon>
        <taxon>Nematoda</taxon>
        <taxon>Chromadorea</taxon>
        <taxon>Rhabditida</taxon>
        <taxon>Rhabditina</taxon>
        <taxon>Rhabditomorpha</taxon>
        <taxon>Strongyloidea</taxon>
        <taxon>Strongylidae</taxon>
        <taxon>Cylicostephanus</taxon>
    </lineage>
</organism>
<proteinExistence type="predicted"/>
<dbReference type="EMBL" id="UYRV01012557">
    <property type="protein sequence ID" value="VDK58996.1"/>
    <property type="molecule type" value="Genomic_DNA"/>
</dbReference>
<sequence>MNIMFALESSILNQNGWRDAPGVERPEAGSLPFAHYTQAGLPSDALDAVRACLSHEIASFEFTSSLYAIIARGATLPQSSLQVTLLLVTVNNEKIFFRKLYITARGKFNALPSKISTS</sequence>
<name>A0A3P6R9A5_CYLGO</name>
<protein>
    <submittedName>
        <fullName evidence="1">Uncharacterized protein</fullName>
    </submittedName>
</protein>
<reference evidence="1 2" key="1">
    <citation type="submission" date="2018-11" db="EMBL/GenBank/DDBJ databases">
        <authorList>
            <consortium name="Pathogen Informatics"/>
        </authorList>
    </citation>
    <scope>NUCLEOTIDE SEQUENCE [LARGE SCALE GENOMIC DNA]</scope>
</reference>